<evidence type="ECO:0000313" key="2">
    <source>
        <dbReference type="EMBL" id="TYK08272.1"/>
    </source>
</evidence>
<sequence>MLVATIMQVSSAKDKNPVIGDTSFYGMIEDICWLTLAELDILQVPSLLSHTGNKSFMSQILLMQDDLTVKAHGLPLNFLRTKSVPDTTSLETTVMKR</sequence>
<name>A0A5A7U1V3_CUCMM</name>
<dbReference type="OrthoDB" id="1430611at2759"/>
<dbReference type="EMBL" id="SSTD01012901">
    <property type="protein sequence ID" value="TYK08272.1"/>
    <property type="molecule type" value="Genomic_DNA"/>
</dbReference>
<dbReference type="Proteomes" id="UP000321947">
    <property type="component" value="Unassembled WGS sequence"/>
</dbReference>
<protein>
    <submittedName>
        <fullName evidence="1">Transposase</fullName>
    </submittedName>
</protein>
<reference evidence="3 4" key="1">
    <citation type="submission" date="2019-08" db="EMBL/GenBank/DDBJ databases">
        <title>Draft genome sequences of two oriental melons (Cucumis melo L. var makuwa).</title>
        <authorList>
            <person name="Kwon S.-Y."/>
        </authorList>
    </citation>
    <scope>NUCLEOTIDE SEQUENCE [LARGE SCALE GENOMIC DNA]</scope>
    <source>
        <strain evidence="4">cv. Chang Bougi</strain>
        <strain evidence="3">cv. SW 3</strain>
        <tissue evidence="1">Leaf</tissue>
    </source>
</reference>
<evidence type="ECO:0000313" key="4">
    <source>
        <dbReference type="Proteomes" id="UP000321947"/>
    </source>
</evidence>
<organism evidence="1 3">
    <name type="scientific">Cucumis melo var. makuwa</name>
    <name type="common">Oriental melon</name>
    <dbReference type="NCBI Taxonomy" id="1194695"/>
    <lineage>
        <taxon>Eukaryota</taxon>
        <taxon>Viridiplantae</taxon>
        <taxon>Streptophyta</taxon>
        <taxon>Embryophyta</taxon>
        <taxon>Tracheophyta</taxon>
        <taxon>Spermatophyta</taxon>
        <taxon>Magnoliopsida</taxon>
        <taxon>eudicotyledons</taxon>
        <taxon>Gunneridae</taxon>
        <taxon>Pentapetalae</taxon>
        <taxon>rosids</taxon>
        <taxon>fabids</taxon>
        <taxon>Cucurbitales</taxon>
        <taxon>Cucurbitaceae</taxon>
        <taxon>Benincaseae</taxon>
        <taxon>Cucumis</taxon>
    </lineage>
</organism>
<dbReference type="AlphaFoldDB" id="A0A5A7U1V3"/>
<dbReference type="Proteomes" id="UP000321393">
    <property type="component" value="Unassembled WGS sequence"/>
</dbReference>
<evidence type="ECO:0000313" key="1">
    <source>
        <dbReference type="EMBL" id="KAA0047615.1"/>
    </source>
</evidence>
<dbReference type="EMBL" id="SSTE01013117">
    <property type="protein sequence ID" value="KAA0047615.1"/>
    <property type="molecule type" value="Genomic_DNA"/>
</dbReference>
<accession>A0A5A7U1V3</accession>
<proteinExistence type="predicted"/>
<comment type="caution">
    <text evidence="1">The sequence shown here is derived from an EMBL/GenBank/DDBJ whole genome shotgun (WGS) entry which is preliminary data.</text>
</comment>
<evidence type="ECO:0000313" key="3">
    <source>
        <dbReference type="Proteomes" id="UP000321393"/>
    </source>
</evidence>
<gene>
    <name evidence="2" type="ORF">E5676_scaffold648G00460</name>
    <name evidence="1" type="ORF">E6C27_scaffold115G00880</name>
</gene>